<gene>
    <name evidence="13" type="ORF">OTU49_007940</name>
</gene>
<evidence type="ECO:0000256" key="3">
    <source>
        <dbReference type="ARBA" id="ARBA00022692"/>
    </source>
</evidence>
<keyword evidence="4" id="KW-0479">Metal-binding</keyword>
<comment type="caution">
    <text evidence="13">The sequence shown here is derived from an EMBL/GenBank/DDBJ whole genome shotgun (WGS) entry which is preliminary data.</text>
</comment>
<evidence type="ECO:0000256" key="9">
    <source>
        <dbReference type="ARBA" id="ARBA00023136"/>
    </source>
</evidence>
<dbReference type="SUPFAM" id="SSF57850">
    <property type="entry name" value="RING/U-box"/>
    <property type="match status" value="1"/>
</dbReference>
<evidence type="ECO:0000256" key="2">
    <source>
        <dbReference type="ARBA" id="ARBA00022679"/>
    </source>
</evidence>
<evidence type="ECO:0000256" key="11">
    <source>
        <dbReference type="SAM" id="Phobius"/>
    </source>
</evidence>
<keyword evidence="6" id="KW-0833">Ubl conjugation pathway</keyword>
<evidence type="ECO:0000259" key="12">
    <source>
        <dbReference type="PROSITE" id="PS51292"/>
    </source>
</evidence>
<feature type="region of interest" description="Disordered" evidence="10">
    <location>
        <begin position="1"/>
        <end position="161"/>
    </location>
</feature>
<evidence type="ECO:0000313" key="13">
    <source>
        <dbReference type="EMBL" id="KAK8730802.1"/>
    </source>
</evidence>
<organism evidence="13 14">
    <name type="scientific">Cherax quadricarinatus</name>
    <name type="common">Australian red claw crayfish</name>
    <dbReference type="NCBI Taxonomy" id="27406"/>
    <lineage>
        <taxon>Eukaryota</taxon>
        <taxon>Metazoa</taxon>
        <taxon>Ecdysozoa</taxon>
        <taxon>Arthropoda</taxon>
        <taxon>Crustacea</taxon>
        <taxon>Multicrustacea</taxon>
        <taxon>Malacostraca</taxon>
        <taxon>Eumalacostraca</taxon>
        <taxon>Eucarida</taxon>
        <taxon>Decapoda</taxon>
        <taxon>Pleocyemata</taxon>
        <taxon>Astacidea</taxon>
        <taxon>Parastacoidea</taxon>
        <taxon>Parastacidae</taxon>
        <taxon>Cherax</taxon>
    </lineage>
</organism>
<keyword evidence="2" id="KW-0808">Transferase</keyword>
<protein>
    <recommendedName>
        <fullName evidence="12">RING-CH-type domain-containing protein</fullName>
    </recommendedName>
</protein>
<dbReference type="GO" id="GO:0016020">
    <property type="term" value="C:membrane"/>
    <property type="evidence" value="ECO:0007669"/>
    <property type="project" value="UniProtKB-SubCell"/>
</dbReference>
<evidence type="ECO:0000256" key="7">
    <source>
        <dbReference type="ARBA" id="ARBA00022833"/>
    </source>
</evidence>
<evidence type="ECO:0000256" key="5">
    <source>
        <dbReference type="ARBA" id="ARBA00022771"/>
    </source>
</evidence>
<dbReference type="SMART" id="SM00744">
    <property type="entry name" value="RINGv"/>
    <property type="match status" value="1"/>
</dbReference>
<evidence type="ECO:0000256" key="8">
    <source>
        <dbReference type="ARBA" id="ARBA00022989"/>
    </source>
</evidence>
<dbReference type="GO" id="GO:0008270">
    <property type="term" value="F:zinc ion binding"/>
    <property type="evidence" value="ECO:0007669"/>
    <property type="project" value="UniProtKB-KW"/>
</dbReference>
<keyword evidence="5" id="KW-0863">Zinc-finger</keyword>
<dbReference type="PANTHER" id="PTHR46065">
    <property type="entry name" value="E3 UBIQUITIN-PROTEIN LIGASE MARCH 2/3 FAMILY MEMBER"/>
    <property type="match status" value="1"/>
</dbReference>
<feature type="transmembrane region" description="Helical" evidence="11">
    <location>
        <begin position="371"/>
        <end position="394"/>
    </location>
</feature>
<evidence type="ECO:0000313" key="14">
    <source>
        <dbReference type="Proteomes" id="UP001445076"/>
    </source>
</evidence>
<dbReference type="PROSITE" id="PS51292">
    <property type="entry name" value="ZF_RING_CH"/>
    <property type="match status" value="1"/>
</dbReference>
<dbReference type="EMBL" id="JARKIK010000063">
    <property type="protein sequence ID" value="KAK8730802.1"/>
    <property type="molecule type" value="Genomic_DNA"/>
</dbReference>
<name>A0AAW0WFH1_CHEQU</name>
<keyword evidence="3 11" id="KW-0812">Transmembrane</keyword>
<comment type="subcellular location">
    <subcellularLocation>
        <location evidence="1">Membrane</location>
        <topology evidence="1">Multi-pass membrane protein</topology>
    </subcellularLocation>
</comment>
<keyword evidence="9 11" id="KW-0472">Membrane</keyword>
<dbReference type="Pfam" id="PF12906">
    <property type="entry name" value="RINGv"/>
    <property type="match status" value="1"/>
</dbReference>
<dbReference type="Proteomes" id="UP001445076">
    <property type="component" value="Unassembled WGS sequence"/>
</dbReference>
<feature type="compositionally biased region" description="Low complexity" evidence="10">
    <location>
        <begin position="139"/>
        <end position="148"/>
    </location>
</feature>
<dbReference type="GO" id="GO:0004842">
    <property type="term" value="F:ubiquitin-protein transferase activity"/>
    <property type="evidence" value="ECO:0007669"/>
    <property type="project" value="TreeGrafter"/>
</dbReference>
<accession>A0AAW0WFH1</accession>
<dbReference type="GO" id="GO:0016567">
    <property type="term" value="P:protein ubiquitination"/>
    <property type="evidence" value="ECO:0007669"/>
    <property type="project" value="TreeGrafter"/>
</dbReference>
<keyword evidence="14" id="KW-1185">Reference proteome</keyword>
<evidence type="ECO:0000256" key="6">
    <source>
        <dbReference type="ARBA" id="ARBA00022786"/>
    </source>
</evidence>
<sequence length="396" mass="42236">MAEGHAEDAPLLGGSDSLSPADCSPDRQPGVGGSPTVWPAPTSTHIAVSEVPQPWPPDVQVPHAWPPDAWMRGPPHRDTLHVPDQGDSPKLVRSQSSMDSGCECDGGDGDAGGPHDAATHQAAADARHQPPGDANPTAGFSPLSPSQPGGSGPPTPGPSTQVVVLVTPTAHNTYAHVPDIEMGRGGCGNNQSCVCDIGVGAAEGSRYERAHTDPHTKVTFMLEEDDDDDEYEQDGCGVVAGMNAIETASYSGSEPGEDFKEQLRHHAVLGFPRVPSYSRTGVLSASSSTASMPMCRICHHPQGDGLDTLISPCRCAGTMQFIHQGCLNKWLEVKRCKKAPVCELCNYQFHRHKKFRLHHWQLPSCSRADKILHSIFLVCLIIMAACATITIICFKQ</sequence>
<dbReference type="CDD" id="cd16495">
    <property type="entry name" value="RING_CH-C4HC3_MARCH"/>
    <property type="match status" value="1"/>
</dbReference>
<dbReference type="AlphaFoldDB" id="A0AAW0WFH1"/>
<feature type="non-terminal residue" evidence="13">
    <location>
        <position position="396"/>
    </location>
</feature>
<dbReference type="PANTHER" id="PTHR46065:SF3">
    <property type="entry name" value="FI20425P1"/>
    <property type="match status" value="1"/>
</dbReference>
<reference evidence="13 14" key="1">
    <citation type="journal article" date="2024" name="BMC Genomics">
        <title>Genome assembly of redclaw crayfish (Cherax quadricarinatus) provides insights into its immune adaptation and hypoxia tolerance.</title>
        <authorList>
            <person name="Liu Z."/>
            <person name="Zheng J."/>
            <person name="Li H."/>
            <person name="Fang K."/>
            <person name="Wang S."/>
            <person name="He J."/>
            <person name="Zhou D."/>
            <person name="Weng S."/>
            <person name="Chi M."/>
            <person name="Gu Z."/>
            <person name="He J."/>
            <person name="Li F."/>
            <person name="Wang M."/>
        </authorList>
    </citation>
    <scope>NUCLEOTIDE SEQUENCE [LARGE SCALE GENOMIC DNA]</scope>
    <source>
        <strain evidence="13">ZL_2023a</strain>
    </source>
</reference>
<evidence type="ECO:0000256" key="10">
    <source>
        <dbReference type="SAM" id="MobiDB-lite"/>
    </source>
</evidence>
<dbReference type="InterPro" id="IPR011016">
    <property type="entry name" value="Znf_RING-CH"/>
</dbReference>
<dbReference type="InterPro" id="IPR013083">
    <property type="entry name" value="Znf_RING/FYVE/PHD"/>
</dbReference>
<dbReference type="Gene3D" id="3.30.40.10">
    <property type="entry name" value="Zinc/RING finger domain, C3HC4 (zinc finger)"/>
    <property type="match status" value="1"/>
</dbReference>
<proteinExistence type="predicted"/>
<feature type="domain" description="RING-CH-type" evidence="12">
    <location>
        <begin position="287"/>
        <end position="352"/>
    </location>
</feature>
<evidence type="ECO:0000256" key="1">
    <source>
        <dbReference type="ARBA" id="ARBA00004141"/>
    </source>
</evidence>
<evidence type="ECO:0000256" key="4">
    <source>
        <dbReference type="ARBA" id="ARBA00022723"/>
    </source>
</evidence>
<feature type="compositionally biased region" description="Low complexity" evidence="10">
    <location>
        <begin position="114"/>
        <end position="124"/>
    </location>
</feature>
<keyword evidence="8 11" id="KW-1133">Transmembrane helix</keyword>
<keyword evidence="7" id="KW-0862">Zinc</keyword>